<evidence type="ECO:0000313" key="1">
    <source>
        <dbReference type="EMBL" id="QDX90985.1"/>
    </source>
</evidence>
<name>A0A518V1X6_BRELA</name>
<gene>
    <name evidence="1" type="ORF">EEL30_00505</name>
</gene>
<organism evidence="1 2">
    <name type="scientific">Brevibacillus laterosporus</name>
    <name type="common">Bacillus laterosporus</name>
    <dbReference type="NCBI Taxonomy" id="1465"/>
    <lineage>
        <taxon>Bacteria</taxon>
        <taxon>Bacillati</taxon>
        <taxon>Bacillota</taxon>
        <taxon>Bacilli</taxon>
        <taxon>Bacillales</taxon>
        <taxon>Paenibacillaceae</taxon>
        <taxon>Brevibacillus</taxon>
    </lineage>
</organism>
<reference evidence="1 2" key="1">
    <citation type="submission" date="2018-11" db="EMBL/GenBank/DDBJ databases">
        <title>Phylogenetic determinants of toxin gene distribution in genomes of Brevibacillus laterosporus.</title>
        <authorList>
            <person name="Glare T.R."/>
            <person name="Durrant A."/>
            <person name="Berry C."/>
            <person name="Palma L."/>
            <person name="Ormskirk M."/>
            <person name="Cox M.O."/>
        </authorList>
    </citation>
    <scope>NUCLEOTIDE SEQUENCE [LARGE SCALE GENOMIC DNA]</scope>
    <source>
        <strain evidence="1 2">1821L</strain>
        <plasmid evidence="1 2">p1821L01</plasmid>
    </source>
</reference>
<dbReference type="Proteomes" id="UP000319432">
    <property type="component" value="Plasmid p1821L01"/>
</dbReference>
<protein>
    <submittedName>
        <fullName evidence="1">Uncharacterized protein</fullName>
    </submittedName>
</protein>
<proteinExistence type="predicted"/>
<accession>A0A518V1X6</accession>
<dbReference type="EMBL" id="CP033461">
    <property type="protein sequence ID" value="QDX90985.1"/>
    <property type="molecule type" value="Genomic_DNA"/>
</dbReference>
<keyword evidence="1" id="KW-0614">Plasmid</keyword>
<dbReference type="AlphaFoldDB" id="A0A518V1X6"/>
<keyword evidence="2" id="KW-1185">Reference proteome</keyword>
<geneLocation type="plasmid" evidence="1 2">
    <name>p1821L01</name>
</geneLocation>
<evidence type="ECO:0000313" key="2">
    <source>
        <dbReference type="Proteomes" id="UP000319432"/>
    </source>
</evidence>
<sequence length="76" mass="9114">MYMSISCHFIFQSHIFYYVNLKGVIEFIKEIDVVFYIPIINTNKIRHFVVIINKIWYSIKENISLLEKVDIKMGVL</sequence>